<proteinExistence type="predicted"/>
<sequence length="255" mass="28048">MTLFANRRRMLLGLATATAAAATGVTASGAPAHQEAPELIALADQLDSRLSAYLAAVAKVERIAKEWGPQWPVPVEEIQRWTPGSKQYVNILGNPIEVPLDQGGCKRLVNVGTPECFEKDAASHRREYERKMQTKSQRGTKFHKQWWERSAAAIAPARAFWTEVERVNEASGIKVAQANQKIALTALKDLVGRIVMFQEVTVAGLVIKAQAMQAWGRVNKLDRAVAEFHRTLSDQPVNWGEEMAATIVRQVGGVA</sequence>
<feature type="signal peptide" evidence="1">
    <location>
        <begin position="1"/>
        <end position="21"/>
    </location>
</feature>
<dbReference type="Proteomes" id="UP000809337">
    <property type="component" value="Unassembled WGS sequence"/>
</dbReference>
<gene>
    <name evidence="2" type="ORF">JQX14_00035</name>
</gene>
<name>A0A9Q2NLQ5_9RHOB</name>
<dbReference type="PROSITE" id="PS51318">
    <property type="entry name" value="TAT"/>
    <property type="match status" value="1"/>
</dbReference>
<organism evidence="2 3">
    <name type="scientific">Pseudosulfitobacter pseudonitzschiae</name>
    <dbReference type="NCBI Taxonomy" id="1402135"/>
    <lineage>
        <taxon>Bacteria</taxon>
        <taxon>Pseudomonadati</taxon>
        <taxon>Pseudomonadota</taxon>
        <taxon>Alphaproteobacteria</taxon>
        <taxon>Rhodobacterales</taxon>
        <taxon>Roseobacteraceae</taxon>
        <taxon>Pseudosulfitobacter</taxon>
    </lineage>
</organism>
<reference evidence="2" key="1">
    <citation type="submission" date="2021-01" db="EMBL/GenBank/DDBJ databases">
        <title>Diatom-associated Roseobacters Show Island Model of Population Structure.</title>
        <authorList>
            <person name="Qu L."/>
            <person name="Feng X."/>
            <person name="Chen Y."/>
            <person name="Li L."/>
            <person name="Wang X."/>
            <person name="Hu Z."/>
            <person name="Wang H."/>
            <person name="Luo H."/>
        </authorList>
    </citation>
    <scope>NUCLEOTIDE SEQUENCE</scope>
    <source>
        <strain evidence="2">SM26-45</strain>
    </source>
</reference>
<keyword evidence="1" id="KW-0732">Signal</keyword>
<evidence type="ECO:0000313" key="3">
    <source>
        <dbReference type="Proteomes" id="UP000809337"/>
    </source>
</evidence>
<evidence type="ECO:0000313" key="2">
    <source>
        <dbReference type="EMBL" id="MBM2352906.1"/>
    </source>
</evidence>
<dbReference type="RefSeq" id="WP_231032677.1">
    <property type="nucleotide sequence ID" value="NZ_JAJNGX010000001.1"/>
</dbReference>
<dbReference type="AlphaFoldDB" id="A0A9Q2NLQ5"/>
<protein>
    <submittedName>
        <fullName evidence="2">Uncharacterized protein</fullName>
    </submittedName>
</protein>
<dbReference type="InterPro" id="IPR006311">
    <property type="entry name" value="TAT_signal"/>
</dbReference>
<feature type="chain" id="PRO_5040405786" evidence="1">
    <location>
        <begin position="22"/>
        <end position="255"/>
    </location>
</feature>
<evidence type="ECO:0000256" key="1">
    <source>
        <dbReference type="SAM" id="SignalP"/>
    </source>
</evidence>
<accession>A0A9Q2NLQ5</accession>
<comment type="caution">
    <text evidence="2">The sequence shown here is derived from an EMBL/GenBank/DDBJ whole genome shotgun (WGS) entry which is preliminary data.</text>
</comment>
<dbReference type="EMBL" id="JAFBWN010000001">
    <property type="protein sequence ID" value="MBM2352906.1"/>
    <property type="molecule type" value="Genomic_DNA"/>
</dbReference>